<sequence length="261" mass="27513">MKNFVDDLLNVQGKVAVITGGASGIGLATARLFAKVGMKVAILDINESLVYEKAEELSNGGDSVAGYKCDVTSEEDCKKVTSEIVDRFGRIDVLFNNAGIITRKTVVDHTSEEWDRVINVSLKGVFLLSKYVIPVIEKSGGGSIINTGSGWGLKGGDHSASYCAAKAGVVNLTRAMAIDHGPSKIRVNSINPGDTDTPLLRGEAKQLNVDEEAFLKSSGVDRPLARIGTPDDIAKSVLFLASDLAEWMTGSSLVVDGGGLA</sequence>
<dbReference type="PROSITE" id="PS00061">
    <property type="entry name" value="ADH_SHORT"/>
    <property type="match status" value="1"/>
</dbReference>
<dbReference type="Pfam" id="PF13561">
    <property type="entry name" value="adh_short_C2"/>
    <property type="match status" value="1"/>
</dbReference>
<organism evidence="3 4">
    <name type="scientific">Sporosarcina saromensis</name>
    <dbReference type="NCBI Taxonomy" id="359365"/>
    <lineage>
        <taxon>Bacteria</taxon>
        <taxon>Bacillati</taxon>
        <taxon>Bacillota</taxon>
        <taxon>Bacilli</taxon>
        <taxon>Bacillales</taxon>
        <taxon>Caryophanaceae</taxon>
        <taxon>Sporosarcina</taxon>
    </lineage>
</organism>
<dbReference type="EMBL" id="JAUBDI010000005">
    <property type="protein sequence ID" value="MDW0113080.1"/>
    <property type="molecule type" value="Genomic_DNA"/>
</dbReference>
<gene>
    <name evidence="3" type="ORF">QT711_07770</name>
</gene>
<dbReference type="PANTHER" id="PTHR24321:SF8">
    <property type="entry name" value="ESTRADIOL 17-BETA-DEHYDROGENASE 8-RELATED"/>
    <property type="match status" value="1"/>
</dbReference>
<reference evidence="3 4" key="1">
    <citation type="submission" date="2023-06" db="EMBL/GenBank/DDBJ databases">
        <title>Sporosarcina sp. nov., isolated from Korean traditional fermented seafood 'Jeotgal'.</title>
        <authorList>
            <person name="Yang A.I."/>
            <person name="Shin N.-R."/>
        </authorList>
    </citation>
    <scope>NUCLEOTIDE SEQUENCE [LARGE SCALE GENOMIC DNA]</scope>
    <source>
        <strain evidence="3 4">KCTC13119</strain>
    </source>
</reference>
<proteinExistence type="inferred from homology"/>
<evidence type="ECO:0000256" key="1">
    <source>
        <dbReference type="ARBA" id="ARBA00006484"/>
    </source>
</evidence>
<dbReference type="CDD" id="cd05233">
    <property type="entry name" value="SDR_c"/>
    <property type="match status" value="1"/>
</dbReference>
<dbReference type="InterPro" id="IPR020904">
    <property type="entry name" value="Sc_DH/Rdtase_CS"/>
</dbReference>
<dbReference type="EC" id="1.1.1.47" evidence="3"/>
<dbReference type="InterPro" id="IPR002347">
    <property type="entry name" value="SDR_fam"/>
</dbReference>
<comment type="similarity">
    <text evidence="1">Belongs to the short-chain dehydrogenases/reductases (SDR) family.</text>
</comment>
<dbReference type="NCBIfam" id="NF005559">
    <property type="entry name" value="PRK07231.1"/>
    <property type="match status" value="1"/>
</dbReference>
<name>A0ABU4G9R3_9BACL</name>
<dbReference type="PRINTS" id="PR00080">
    <property type="entry name" value="SDRFAMILY"/>
</dbReference>
<keyword evidence="2 3" id="KW-0560">Oxidoreductase</keyword>
<dbReference type="RefSeq" id="WP_317943192.1">
    <property type="nucleotide sequence ID" value="NZ_JAUBDI010000005.1"/>
</dbReference>
<keyword evidence="4" id="KW-1185">Reference proteome</keyword>
<dbReference type="InterPro" id="IPR036291">
    <property type="entry name" value="NAD(P)-bd_dom_sf"/>
</dbReference>
<dbReference type="PRINTS" id="PR00081">
    <property type="entry name" value="GDHRDH"/>
</dbReference>
<dbReference type="PANTHER" id="PTHR24321">
    <property type="entry name" value="DEHYDROGENASES, SHORT CHAIN"/>
    <property type="match status" value="1"/>
</dbReference>
<dbReference type="SUPFAM" id="SSF51735">
    <property type="entry name" value="NAD(P)-binding Rossmann-fold domains"/>
    <property type="match status" value="1"/>
</dbReference>
<evidence type="ECO:0000313" key="4">
    <source>
        <dbReference type="Proteomes" id="UP001282284"/>
    </source>
</evidence>
<comment type="caution">
    <text evidence="3">The sequence shown here is derived from an EMBL/GenBank/DDBJ whole genome shotgun (WGS) entry which is preliminary data.</text>
</comment>
<dbReference type="Gene3D" id="3.40.50.720">
    <property type="entry name" value="NAD(P)-binding Rossmann-like Domain"/>
    <property type="match status" value="1"/>
</dbReference>
<evidence type="ECO:0000256" key="2">
    <source>
        <dbReference type="ARBA" id="ARBA00023002"/>
    </source>
</evidence>
<accession>A0ABU4G9R3</accession>
<dbReference type="GO" id="GO:0047936">
    <property type="term" value="F:glucose 1-dehydrogenase [NAD(P)+] activity"/>
    <property type="evidence" value="ECO:0007669"/>
    <property type="project" value="UniProtKB-EC"/>
</dbReference>
<protein>
    <submittedName>
        <fullName evidence="3">Glucose 1-dehydrogenase</fullName>
        <ecNumber evidence="3">1.1.1.47</ecNumber>
    </submittedName>
</protein>
<evidence type="ECO:0000313" key="3">
    <source>
        <dbReference type="EMBL" id="MDW0113080.1"/>
    </source>
</evidence>
<dbReference type="Proteomes" id="UP001282284">
    <property type="component" value="Unassembled WGS sequence"/>
</dbReference>